<proteinExistence type="predicted"/>
<dbReference type="WBParaSite" id="ALUE_0001171401-mRNA-1">
    <property type="protein sequence ID" value="ALUE_0001171401-mRNA-1"/>
    <property type="gene ID" value="ALUE_0001171401"/>
</dbReference>
<name>A0A0M3I4I7_ASCLU</name>
<accession>A0A0M3I4I7</accession>
<dbReference type="Proteomes" id="UP000036681">
    <property type="component" value="Unplaced"/>
</dbReference>
<sequence length="220" mass="23989">MNRKNANVLQTICITFGCSSMSGGVPMYTYGTSNYQSVGYSSGATYSAPSVSYTQPQYTASSVQYAQPSVSYAEPSAQYAQTSVQYAQPATSVQYTQPAASAVQYSQPATSVQYAQPSAQYYDSSVQYSQQPAVQYAQPSVSYSAPSTSEYILIMLYRQMLKDTATDIIQPVVDQPVVPDCRILSGVVNRTDSGLTLAPFANRHRRLYNKYLGPLSNLKP</sequence>
<dbReference type="AlphaFoldDB" id="A0A0M3I4I7"/>
<reference evidence="2" key="1">
    <citation type="submission" date="2017-02" db="UniProtKB">
        <authorList>
            <consortium name="WormBaseParasite"/>
        </authorList>
    </citation>
    <scope>IDENTIFICATION</scope>
</reference>
<protein>
    <submittedName>
        <fullName evidence="2">DNA-directed RNA polymerase II subunit RPB1-like</fullName>
    </submittedName>
</protein>
<evidence type="ECO:0000313" key="1">
    <source>
        <dbReference type="Proteomes" id="UP000036681"/>
    </source>
</evidence>
<keyword evidence="1" id="KW-1185">Reference proteome</keyword>
<organism evidence="1 2">
    <name type="scientific">Ascaris lumbricoides</name>
    <name type="common">Giant roundworm</name>
    <dbReference type="NCBI Taxonomy" id="6252"/>
    <lineage>
        <taxon>Eukaryota</taxon>
        <taxon>Metazoa</taxon>
        <taxon>Ecdysozoa</taxon>
        <taxon>Nematoda</taxon>
        <taxon>Chromadorea</taxon>
        <taxon>Rhabditida</taxon>
        <taxon>Spirurina</taxon>
        <taxon>Ascaridomorpha</taxon>
        <taxon>Ascaridoidea</taxon>
        <taxon>Ascarididae</taxon>
        <taxon>Ascaris</taxon>
    </lineage>
</organism>
<evidence type="ECO:0000313" key="2">
    <source>
        <dbReference type="WBParaSite" id="ALUE_0001171401-mRNA-1"/>
    </source>
</evidence>
<dbReference type="PROSITE" id="PS51257">
    <property type="entry name" value="PROKAR_LIPOPROTEIN"/>
    <property type="match status" value="1"/>
</dbReference>